<feature type="transmembrane region" description="Helical" evidence="9">
    <location>
        <begin position="7"/>
        <end position="29"/>
    </location>
</feature>
<evidence type="ECO:0000256" key="7">
    <source>
        <dbReference type="ARBA" id="ARBA00022989"/>
    </source>
</evidence>
<evidence type="ECO:0000256" key="5">
    <source>
        <dbReference type="ARBA" id="ARBA00022692"/>
    </source>
</evidence>
<dbReference type="Pfam" id="PF05525">
    <property type="entry name" value="Branch_AA_trans"/>
    <property type="match status" value="1"/>
</dbReference>
<protein>
    <recommendedName>
        <fullName evidence="9">Branched-chain amino acid transport system carrier protein</fullName>
    </recommendedName>
</protein>
<gene>
    <name evidence="10" type="ORF">J2S05_000487</name>
</gene>
<dbReference type="InterPro" id="IPR004685">
    <property type="entry name" value="Brnchd-chn_aa_trnsp_Livcs"/>
</dbReference>
<feature type="transmembrane region" description="Helical" evidence="9">
    <location>
        <begin position="380"/>
        <end position="402"/>
    </location>
</feature>
<name>A0ABT9YCZ3_9BACI</name>
<feature type="transmembrane region" description="Helical" evidence="9">
    <location>
        <begin position="414"/>
        <end position="436"/>
    </location>
</feature>
<dbReference type="NCBIfam" id="TIGR00796">
    <property type="entry name" value="livcs"/>
    <property type="match status" value="1"/>
</dbReference>
<evidence type="ECO:0000256" key="6">
    <source>
        <dbReference type="ARBA" id="ARBA00022970"/>
    </source>
</evidence>
<evidence type="ECO:0000256" key="8">
    <source>
        <dbReference type="ARBA" id="ARBA00023136"/>
    </source>
</evidence>
<feature type="transmembrane region" description="Helical" evidence="9">
    <location>
        <begin position="153"/>
        <end position="177"/>
    </location>
</feature>
<keyword evidence="4" id="KW-1003">Cell membrane</keyword>
<feature type="transmembrane region" description="Helical" evidence="9">
    <location>
        <begin position="350"/>
        <end position="368"/>
    </location>
</feature>
<evidence type="ECO:0000313" key="11">
    <source>
        <dbReference type="Proteomes" id="UP001225034"/>
    </source>
</evidence>
<comment type="similarity">
    <text evidence="2 9">Belongs to the branched chain amino acid transporter family.</text>
</comment>
<organism evidence="10 11">
    <name type="scientific">Alkalicoccobacillus murimartini</name>
    <dbReference type="NCBI Taxonomy" id="171685"/>
    <lineage>
        <taxon>Bacteria</taxon>
        <taxon>Bacillati</taxon>
        <taxon>Bacillota</taxon>
        <taxon>Bacilli</taxon>
        <taxon>Bacillales</taxon>
        <taxon>Bacillaceae</taxon>
        <taxon>Alkalicoccobacillus</taxon>
    </lineage>
</organism>
<evidence type="ECO:0000256" key="2">
    <source>
        <dbReference type="ARBA" id="ARBA00008540"/>
    </source>
</evidence>
<keyword evidence="7 9" id="KW-1133">Transmembrane helix</keyword>
<keyword evidence="8 9" id="KW-0472">Membrane</keyword>
<proteinExistence type="inferred from homology"/>
<evidence type="ECO:0000313" key="10">
    <source>
        <dbReference type="EMBL" id="MDQ0205713.1"/>
    </source>
</evidence>
<feature type="transmembrane region" description="Helical" evidence="9">
    <location>
        <begin position="78"/>
        <end position="100"/>
    </location>
</feature>
<keyword evidence="11" id="KW-1185">Reference proteome</keyword>
<keyword evidence="5 9" id="KW-0812">Transmembrane</keyword>
<comment type="subcellular location">
    <subcellularLocation>
        <location evidence="1 9">Cell membrane</location>
        <topology evidence="1 9">Multi-pass membrane protein</topology>
    </subcellularLocation>
</comment>
<feature type="transmembrane region" description="Helical" evidence="9">
    <location>
        <begin position="228"/>
        <end position="252"/>
    </location>
</feature>
<dbReference type="RefSeq" id="WP_306979587.1">
    <property type="nucleotide sequence ID" value="NZ_JAUSUA010000001.1"/>
</dbReference>
<feature type="transmembrane region" description="Helical" evidence="9">
    <location>
        <begin position="321"/>
        <end position="344"/>
    </location>
</feature>
<evidence type="ECO:0000256" key="3">
    <source>
        <dbReference type="ARBA" id="ARBA00022448"/>
    </source>
</evidence>
<feature type="transmembrane region" description="Helical" evidence="9">
    <location>
        <begin position="120"/>
        <end position="141"/>
    </location>
</feature>
<keyword evidence="3 9" id="KW-0813">Transport</keyword>
<reference evidence="10 11" key="1">
    <citation type="submission" date="2023-07" db="EMBL/GenBank/DDBJ databases">
        <title>Genomic Encyclopedia of Type Strains, Phase IV (KMG-IV): sequencing the most valuable type-strain genomes for metagenomic binning, comparative biology and taxonomic classification.</title>
        <authorList>
            <person name="Goeker M."/>
        </authorList>
    </citation>
    <scope>NUCLEOTIDE SEQUENCE [LARGE SCALE GENOMIC DNA]</scope>
    <source>
        <strain evidence="10 11">DSM 19154</strain>
    </source>
</reference>
<keyword evidence="6 9" id="KW-0029">Amino-acid transport</keyword>
<evidence type="ECO:0000256" key="1">
    <source>
        <dbReference type="ARBA" id="ARBA00004651"/>
    </source>
</evidence>
<sequence>MSSKVPASFTVVIGLMLFALFFGAGNLIFPAMLGQSAGESVWIANAGFLVTGVGLPLLGVLAFGFSGKEDLQALASRIHPLFALVFTLILYLSIGPFFAIPRTGGVSFEVGVKPYLPDSMASLGLFVFTILFFAVTCLISLNPDKIIDIVGKILTPIKLVFIGILVIVAIVNPLGNFQAPVGPYIDQPFFKGFQEGYLTMDTLASFVFGIMIIQAIKQKGAKTTKQLMSVCLKAATIAAVILMVLYTSFAFLGASSVERIGYADNGGTVLAEVSSIYFGQYGALLLGLMITIACLTTSVGLITSCSTYFHKLFPKLSYKSFAILLSAFSMVVANVGLTQLIAISVPVMTVIYPVAIILIFLTFLHPLFKGSRYVYQGSILLTLVVSLFDGLNEAGVTIAFIHELFVSFLPFYEVGLGWIVPAIIGGCIGYLLSLMVKDQQSTVSS</sequence>
<feature type="transmembrane region" description="Helical" evidence="9">
    <location>
        <begin position="41"/>
        <end position="66"/>
    </location>
</feature>
<comment type="caution">
    <text evidence="10">The sequence shown here is derived from an EMBL/GenBank/DDBJ whole genome shotgun (WGS) entry which is preliminary data.</text>
</comment>
<evidence type="ECO:0000256" key="4">
    <source>
        <dbReference type="ARBA" id="ARBA00022475"/>
    </source>
</evidence>
<feature type="transmembrane region" description="Helical" evidence="9">
    <location>
        <begin position="197"/>
        <end position="216"/>
    </location>
</feature>
<evidence type="ECO:0000256" key="9">
    <source>
        <dbReference type="RuleBase" id="RU362122"/>
    </source>
</evidence>
<accession>A0ABT9YCZ3</accession>
<dbReference type="EMBL" id="JAUSUA010000001">
    <property type="protein sequence ID" value="MDQ0205713.1"/>
    <property type="molecule type" value="Genomic_DNA"/>
</dbReference>
<comment type="function">
    <text evidence="9">Component of the transport system for branched-chain amino acids.</text>
</comment>
<dbReference type="PANTHER" id="PTHR30588:SF0">
    <property type="entry name" value="BRANCHED-CHAIN AMINO ACID PERMEASE BRNQ"/>
    <property type="match status" value="1"/>
</dbReference>
<dbReference type="Proteomes" id="UP001225034">
    <property type="component" value="Unassembled WGS sequence"/>
</dbReference>
<feature type="transmembrane region" description="Helical" evidence="9">
    <location>
        <begin position="283"/>
        <end position="309"/>
    </location>
</feature>
<dbReference type="PANTHER" id="PTHR30588">
    <property type="entry name" value="BRANCHED-CHAIN AMINO ACID TRANSPORT SYSTEM 2 CARRIER PROTEIN"/>
    <property type="match status" value="1"/>
</dbReference>